<reference evidence="8 9" key="1">
    <citation type="submission" date="2018-10" db="EMBL/GenBank/DDBJ databases">
        <title>Genomic Encyclopedia of Archaeal and Bacterial Type Strains, Phase II (KMG-II): from individual species to whole genera.</title>
        <authorList>
            <person name="Goeker M."/>
        </authorList>
    </citation>
    <scope>NUCLEOTIDE SEQUENCE [LARGE SCALE GENOMIC DNA]</scope>
    <source>
        <strain evidence="8 9">DSM 18602</strain>
    </source>
</reference>
<evidence type="ECO:0000256" key="3">
    <source>
        <dbReference type="ARBA" id="ARBA00022679"/>
    </source>
</evidence>
<dbReference type="EC" id="2.7.13.3" evidence="2"/>
<dbReference type="InterPro" id="IPR005467">
    <property type="entry name" value="His_kinase_dom"/>
</dbReference>
<proteinExistence type="predicted"/>
<dbReference type="AlphaFoldDB" id="A0A495IVB1"/>
<dbReference type="PANTHER" id="PTHR24421">
    <property type="entry name" value="NITRATE/NITRITE SENSOR PROTEIN NARX-RELATED"/>
    <property type="match status" value="1"/>
</dbReference>
<evidence type="ECO:0000313" key="9">
    <source>
        <dbReference type="Proteomes" id="UP000268007"/>
    </source>
</evidence>
<keyword evidence="6" id="KW-0812">Transmembrane</keyword>
<organism evidence="8 9">
    <name type="scientific">Mucilaginibacter gracilis</name>
    <dbReference type="NCBI Taxonomy" id="423350"/>
    <lineage>
        <taxon>Bacteria</taxon>
        <taxon>Pseudomonadati</taxon>
        <taxon>Bacteroidota</taxon>
        <taxon>Sphingobacteriia</taxon>
        <taxon>Sphingobacteriales</taxon>
        <taxon>Sphingobacteriaceae</taxon>
        <taxon>Mucilaginibacter</taxon>
    </lineage>
</organism>
<comment type="catalytic activity">
    <reaction evidence="1">
        <text>ATP + protein L-histidine = ADP + protein N-phospho-L-histidine.</text>
        <dbReference type="EC" id="2.7.13.3"/>
    </reaction>
</comment>
<keyword evidence="5" id="KW-0902">Two-component regulatory system</keyword>
<evidence type="ECO:0000259" key="7">
    <source>
        <dbReference type="PROSITE" id="PS50109"/>
    </source>
</evidence>
<dbReference type="SUPFAM" id="SSF55874">
    <property type="entry name" value="ATPase domain of HSP90 chaperone/DNA topoisomerase II/histidine kinase"/>
    <property type="match status" value="1"/>
</dbReference>
<evidence type="ECO:0000256" key="4">
    <source>
        <dbReference type="ARBA" id="ARBA00022777"/>
    </source>
</evidence>
<dbReference type="InterPro" id="IPR050482">
    <property type="entry name" value="Sensor_HK_TwoCompSys"/>
</dbReference>
<evidence type="ECO:0000256" key="6">
    <source>
        <dbReference type="SAM" id="Phobius"/>
    </source>
</evidence>
<sequence length="260" mass="29131">MNDHNFIVIGIIGTLIFLSAFIALVVLMIVLRKKMNQHHHERQQLLLAVIRESERTLQQVSREVHDNIGQLASLHHMTVRRIEKTLDAHEREQLFESAYRISALIESNCSNLGYSLNGDYIKERGLSNMIQDDIEHIRAAGEINCHVDIVGDVRSLGSSAEVVIYRIAQEAIRNVIKHASATVLDTRLYYNDDDFELVIRDNGNGFDIEKIGETGGLGISNMKERAQVLQGKLKVASIQGVGSCIIVTIPYSSKDIMQGL</sequence>
<dbReference type="InterPro" id="IPR003594">
    <property type="entry name" value="HATPase_dom"/>
</dbReference>
<dbReference type="PANTHER" id="PTHR24421:SF10">
    <property type="entry name" value="NITRATE_NITRITE SENSOR PROTEIN NARQ"/>
    <property type="match status" value="1"/>
</dbReference>
<dbReference type="Pfam" id="PF02518">
    <property type="entry name" value="HATPase_c"/>
    <property type="match status" value="1"/>
</dbReference>
<accession>A0A495IVB1</accession>
<keyword evidence="9" id="KW-1185">Reference proteome</keyword>
<keyword evidence="6" id="KW-1133">Transmembrane helix</keyword>
<gene>
    <name evidence="8" type="ORF">BDD43_0829</name>
</gene>
<name>A0A495IVB1_9SPHI</name>
<dbReference type="GO" id="GO:0004673">
    <property type="term" value="F:protein histidine kinase activity"/>
    <property type="evidence" value="ECO:0007669"/>
    <property type="project" value="UniProtKB-EC"/>
</dbReference>
<dbReference type="Proteomes" id="UP000268007">
    <property type="component" value="Unassembled WGS sequence"/>
</dbReference>
<dbReference type="GO" id="GO:0000160">
    <property type="term" value="P:phosphorelay signal transduction system"/>
    <property type="evidence" value="ECO:0007669"/>
    <property type="project" value="UniProtKB-KW"/>
</dbReference>
<dbReference type="SMART" id="SM00387">
    <property type="entry name" value="HATPase_c"/>
    <property type="match status" value="1"/>
</dbReference>
<keyword evidence="3" id="KW-0808">Transferase</keyword>
<feature type="domain" description="Histidine kinase" evidence="7">
    <location>
        <begin position="164"/>
        <end position="253"/>
    </location>
</feature>
<feature type="transmembrane region" description="Helical" evidence="6">
    <location>
        <begin position="6"/>
        <end position="31"/>
    </location>
</feature>
<dbReference type="RefSeq" id="WP_121196521.1">
    <property type="nucleotide sequence ID" value="NZ_RBKU01000001.1"/>
</dbReference>
<keyword evidence="6" id="KW-0472">Membrane</keyword>
<protein>
    <recommendedName>
        <fullName evidence="2">histidine kinase</fullName>
        <ecNumber evidence="2">2.7.13.3</ecNumber>
    </recommendedName>
</protein>
<dbReference type="PROSITE" id="PS50109">
    <property type="entry name" value="HIS_KIN"/>
    <property type="match status" value="1"/>
</dbReference>
<keyword evidence="4 8" id="KW-0418">Kinase</keyword>
<dbReference type="CDD" id="cd16917">
    <property type="entry name" value="HATPase_UhpB-NarQ-NarX-like"/>
    <property type="match status" value="1"/>
</dbReference>
<dbReference type="InterPro" id="IPR036890">
    <property type="entry name" value="HATPase_C_sf"/>
</dbReference>
<evidence type="ECO:0000313" key="8">
    <source>
        <dbReference type="EMBL" id="RKR80697.1"/>
    </source>
</evidence>
<evidence type="ECO:0000256" key="1">
    <source>
        <dbReference type="ARBA" id="ARBA00000085"/>
    </source>
</evidence>
<evidence type="ECO:0000256" key="2">
    <source>
        <dbReference type="ARBA" id="ARBA00012438"/>
    </source>
</evidence>
<evidence type="ECO:0000256" key="5">
    <source>
        <dbReference type="ARBA" id="ARBA00023012"/>
    </source>
</evidence>
<dbReference type="OrthoDB" id="9778366at2"/>
<dbReference type="EMBL" id="RBKU01000001">
    <property type="protein sequence ID" value="RKR80697.1"/>
    <property type="molecule type" value="Genomic_DNA"/>
</dbReference>
<comment type="caution">
    <text evidence="8">The sequence shown here is derived from an EMBL/GenBank/DDBJ whole genome shotgun (WGS) entry which is preliminary data.</text>
</comment>
<dbReference type="Gene3D" id="3.30.565.10">
    <property type="entry name" value="Histidine kinase-like ATPase, C-terminal domain"/>
    <property type="match status" value="1"/>
</dbReference>